<dbReference type="InterPro" id="IPR006058">
    <property type="entry name" value="2Fe2S_fd_BS"/>
</dbReference>
<keyword evidence="7 14" id="KW-0560">Oxidoreductase</keyword>
<dbReference type="GO" id="GO:0046872">
    <property type="term" value="F:metal ion binding"/>
    <property type="evidence" value="ECO:0007669"/>
    <property type="project" value="UniProtKB-KW"/>
</dbReference>
<reference evidence="14" key="1">
    <citation type="submission" date="2020-01" db="EMBL/GenBank/DDBJ databases">
        <authorList>
            <person name="Meier V. D."/>
            <person name="Meier V D."/>
        </authorList>
    </citation>
    <scope>NUCLEOTIDE SEQUENCE</scope>
    <source>
        <strain evidence="14">HLG_WM_MAG_02</strain>
    </source>
</reference>
<dbReference type="Gene3D" id="1.10.1060.10">
    <property type="entry name" value="Alpha-helical ferredoxin"/>
    <property type="match status" value="1"/>
</dbReference>
<evidence type="ECO:0000259" key="12">
    <source>
        <dbReference type="PROSITE" id="PS51085"/>
    </source>
</evidence>
<dbReference type="InterPro" id="IPR017896">
    <property type="entry name" value="4Fe4S_Fe-S-bd"/>
</dbReference>
<dbReference type="PANTHER" id="PTHR11921">
    <property type="entry name" value="SUCCINATE DEHYDROGENASE IRON-SULFUR PROTEIN"/>
    <property type="match status" value="1"/>
</dbReference>
<evidence type="ECO:0000259" key="13">
    <source>
        <dbReference type="PROSITE" id="PS51379"/>
    </source>
</evidence>
<dbReference type="InterPro" id="IPR050573">
    <property type="entry name" value="SDH/FRD_Iron-Sulfur"/>
</dbReference>
<dbReference type="InterPro" id="IPR017900">
    <property type="entry name" value="4Fe4S_Fe_S_CS"/>
</dbReference>
<dbReference type="InterPro" id="IPR004489">
    <property type="entry name" value="Succ_DH/fum_Rdtase_Fe-S"/>
</dbReference>
<comment type="cofactor">
    <cofactor evidence="11">
        <name>[3Fe-4S] cluster</name>
        <dbReference type="ChEBI" id="CHEBI:21137"/>
    </cofactor>
    <text evidence="11">Binds 1 [3Fe-4S] cluster.</text>
</comment>
<evidence type="ECO:0000256" key="10">
    <source>
        <dbReference type="ARBA" id="ARBA00023291"/>
    </source>
</evidence>
<keyword evidence="8 11" id="KW-0408">Iron</keyword>
<comment type="similarity">
    <text evidence="2 11">Belongs to the succinate dehydrogenase/fumarate reductase iron-sulfur protein family.</text>
</comment>
<comment type="pathway">
    <text evidence="1">Carbohydrate metabolism; tricarboxylic acid cycle; fumarate from succinate (bacterial route): step 1/1.</text>
</comment>
<evidence type="ECO:0000256" key="7">
    <source>
        <dbReference type="ARBA" id="ARBA00023002"/>
    </source>
</evidence>
<keyword evidence="5 11" id="KW-0001">2Fe-2S</keyword>
<dbReference type="CDD" id="cd00207">
    <property type="entry name" value="fer2"/>
    <property type="match status" value="1"/>
</dbReference>
<dbReference type="PROSITE" id="PS00197">
    <property type="entry name" value="2FE2S_FER_1"/>
    <property type="match status" value="1"/>
</dbReference>
<feature type="domain" description="4Fe-4S ferredoxin-type" evidence="13">
    <location>
        <begin position="171"/>
        <end position="202"/>
    </location>
</feature>
<keyword evidence="6 11" id="KW-0479">Metal-binding</keyword>
<protein>
    <recommendedName>
        <fullName evidence="11">Fumarate reductase iron-sulfur subunit</fullName>
        <ecNumber evidence="11">1.3.5.1</ecNumber>
    </recommendedName>
</protein>
<dbReference type="GO" id="GO:0006099">
    <property type="term" value="P:tricarboxylic acid cycle"/>
    <property type="evidence" value="ECO:0007669"/>
    <property type="project" value="UniProtKB-KW"/>
</dbReference>
<dbReference type="SUPFAM" id="SSF54292">
    <property type="entry name" value="2Fe-2S ferredoxin-like"/>
    <property type="match status" value="1"/>
</dbReference>
<evidence type="ECO:0000256" key="1">
    <source>
        <dbReference type="ARBA" id="ARBA00004894"/>
    </source>
</evidence>
<feature type="domain" description="4Fe-4S ferredoxin-type" evidence="13">
    <location>
        <begin position="117"/>
        <end position="144"/>
    </location>
</feature>
<sequence>MQITIKRTNETEEFEIPNDNATLLKALYHLKNNIDNSLTFSSNCRSAVCGTCAMRVNGKEVLACSYSVQDGDLIEPLKYHEVQRDLKVNKQQVRETLKASTAWLQASQETTITQDNVHETEKQSDCILCDACYSACPVLEINPDFIGPFALTRVHRYTSDPREADIATTIANVQSNGIWDCTLCGECTAVCPQGIDPKMDINMLRGTATRLGYMDPNYKAMDFGFGGF</sequence>
<evidence type="ECO:0000256" key="4">
    <source>
        <dbReference type="ARBA" id="ARBA00022532"/>
    </source>
</evidence>
<dbReference type="GO" id="GO:0008177">
    <property type="term" value="F:succinate dehydrogenase (quinone) activity"/>
    <property type="evidence" value="ECO:0007669"/>
    <property type="project" value="UniProtKB-EC"/>
</dbReference>
<dbReference type="SUPFAM" id="SSF46548">
    <property type="entry name" value="alpha-helical ferredoxin"/>
    <property type="match status" value="1"/>
</dbReference>
<organism evidence="14">
    <name type="scientific">uncultured Sulfurovum sp</name>
    <dbReference type="NCBI Taxonomy" id="269237"/>
    <lineage>
        <taxon>Bacteria</taxon>
        <taxon>Pseudomonadati</taxon>
        <taxon>Campylobacterota</taxon>
        <taxon>Epsilonproteobacteria</taxon>
        <taxon>Campylobacterales</taxon>
        <taxon>Sulfurovaceae</taxon>
        <taxon>Sulfurovum</taxon>
        <taxon>environmental samples</taxon>
    </lineage>
</organism>
<dbReference type="PROSITE" id="PS00198">
    <property type="entry name" value="4FE4S_FER_1"/>
    <property type="match status" value="2"/>
</dbReference>
<dbReference type="GO" id="GO:0051538">
    <property type="term" value="F:3 iron, 4 sulfur cluster binding"/>
    <property type="evidence" value="ECO:0007669"/>
    <property type="project" value="UniProtKB-KW"/>
</dbReference>
<keyword evidence="3 11" id="KW-0004">4Fe-4S</keyword>
<dbReference type="NCBIfam" id="TIGR00384">
    <property type="entry name" value="dhsB"/>
    <property type="match status" value="1"/>
</dbReference>
<dbReference type="InterPro" id="IPR009051">
    <property type="entry name" value="Helical_ferredxn"/>
</dbReference>
<evidence type="ECO:0000256" key="3">
    <source>
        <dbReference type="ARBA" id="ARBA00022485"/>
    </source>
</evidence>
<proteinExistence type="inferred from homology"/>
<keyword evidence="10 11" id="KW-0003">3Fe-4S</keyword>
<evidence type="ECO:0000256" key="2">
    <source>
        <dbReference type="ARBA" id="ARBA00009433"/>
    </source>
</evidence>
<evidence type="ECO:0000256" key="5">
    <source>
        <dbReference type="ARBA" id="ARBA00022714"/>
    </source>
</evidence>
<dbReference type="AlphaFoldDB" id="A0A6S6TC63"/>
<accession>A0A6S6TC63</accession>
<name>A0A6S6TC63_9BACT</name>
<dbReference type="InterPro" id="IPR012675">
    <property type="entry name" value="Beta-grasp_dom_sf"/>
</dbReference>
<evidence type="ECO:0000313" key="14">
    <source>
        <dbReference type="EMBL" id="CAA6816934.1"/>
    </source>
</evidence>
<comment type="cofactor">
    <cofactor evidence="11">
        <name>[2Fe-2S] cluster</name>
        <dbReference type="ChEBI" id="CHEBI:190135"/>
    </cofactor>
    <text evidence="11">Binds 1 [2Fe-2S] cluster.</text>
</comment>
<dbReference type="PANTHER" id="PTHR11921:SF29">
    <property type="entry name" value="SUCCINATE DEHYDROGENASE [UBIQUINONE] IRON-SULFUR SUBUNIT, MITOCHONDRIAL"/>
    <property type="match status" value="1"/>
</dbReference>
<dbReference type="Gene3D" id="3.10.20.30">
    <property type="match status" value="1"/>
</dbReference>
<keyword evidence="4" id="KW-0816">Tricarboxylic acid cycle</keyword>
<dbReference type="EC" id="1.3.5.1" evidence="11"/>
<evidence type="ECO:0000256" key="11">
    <source>
        <dbReference type="RuleBase" id="RU361237"/>
    </source>
</evidence>
<gene>
    <name evidence="14" type="ORF">HELGO_WM45142</name>
</gene>
<dbReference type="EMBL" id="CACVAZ010000109">
    <property type="protein sequence ID" value="CAA6816934.1"/>
    <property type="molecule type" value="Genomic_DNA"/>
</dbReference>
<dbReference type="GO" id="GO:0051537">
    <property type="term" value="F:2 iron, 2 sulfur cluster binding"/>
    <property type="evidence" value="ECO:0007669"/>
    <property type="project" value="UniProtKB-KW"/>
</dbReference>
<dbReference type="InterPro" id="IPR025192">
    <property type="entry name" value="Succ_DH/fum_Rdtase_N"/>
</dbReference>
<comment type="catalytic activity">
    <reaction evidence="11">
        <text>a menaquinone + succinate = a menaquinol + fumarate</text>
        <dbReference type="Rhea" id="RHEA:27834"/>
        <dbReference type="Rhea" id="RHEA-COMP:9537"/>
        <dbReference type="Rhea" id="RHEA-COMP:9539"/>
        <dbReference type="ChEBI" id="CHEBI:16374"/>
        <dbReference type="ChEBI" id="CHEBI:18151"/>
        <dbReference type="ChEBI" id="CHEBI:29806"/>
        <dbReference type="ChEBI" id="CHEBI:30031"/>
        <dbReference type="EC" id="1.3.5.1"/>
    </reaction>
</comment>
<evidence type="ECO:0000256" key="9">
    <source>
        <dbReference type="ARBA" id="ARBA00023014"/>
    </source>
</evidence>
<dbReference type="Pfam" id="PF13183">
    <property type="entry name" value="Fer4_8"/>
    <property type="match status" value="1"/>
</dbReference>
<dbReference type="PROSITE" id="PS51379">
    <property type="entry name" value="4FE4S_FER_2"/>
    <property type="match status" value="2"/>
</dbReference>
<dbReference type="InterPro" id="IPR001041">
    <property type="entry name" value="2Fe-2S_ferredoxin-type"/>
</dbReference>
<dbReference type="GO" id="GO:0009055">
    <property type="term" value="F:electron transfer activity"/>
    <property type="evidence" value="ECO:0007669"/>
    <property type="project" value="InterPro"/>
</dbReference>
<dbReference type="PROSITE" id="PS51085">
    <property type="entry name" value="2FE2S_FER_2"/>
    <property type="match status" value="1"/>
</dbReference>
<feature type="domain" description="2Fe-2S ferredoxin-type" evidence="12">
    <location>
        <begin position="1"/>
        <end position="80"/>
    </location>
</feature>
<dbReference type="GO" id="GO:0022904">
    <property type="term" value="P:respiratory electron transport chain"/>
    <property type="evidence" value="ECO:0007669"/>
    <property type="project" value="TreeGrafter"/>
</dbReference>
<dbReference type="Pfam" id="PF13085">
    <property type="entry name" value="Fer2_3"/>
    <property type="match status" value="1"/>
</dbReference>
<dbReference type="GO" id="GO:0051539">
    <property type="term" value="F:4 iron, 4 sulfur cluster binding"/>
    <property type="evidence" value="ECO:0007669"/>
    <property type="project" value="UniProtKB-KW"/>
</dbReference>
<comment type="cofactor">
    <cofactor evidence="11">
        <name>[4Fe-4S] cluster</name>
        <dbReference type="ChEBI" id="CHEBI:49883"/>
    </cofactor>
    <text evidence="11">Binds 1 [4Fe-4S] cluster.</text>
</comment>
<dbReference type="InterPro" id="IPR036010">
    <property type="entry name" value="2Fe-2S_ferredoxin-like_sf"/>
</dbReference>
<evidence type="ECO:0000256" key="6">
    <source>
        <dbReference type="ARBA" id="ARBA00022723"/>
    </source>
</evidence>
<evidence type="ECO:0000256" key="8">
    <source>
        <dbReference type="ARBA" id="ARBA00023004"/>
    </source>
</evidence>
<keyword evidence="9 11" id="KW-0411">Iron-sulfur</keyword>